<dbReference type="InterPro" id="IPR015422">
    <property type="entry name" value="PyrdxlP-dep_Trfase_small"/>
</dbReference>
<dbReference type="OrthoDB" id="9804020at2"/>
<dbReference type="SUPFAM" id="SSF53383">
    <property type="entry name" value="PLP-dependent transferases"/>
    <property type="match status" value="1"/>
</dbReference>
<dbReference type="Proteomes" id="UP000335415">
    <property type="component" value="Unassembled WGS sequence"/>
</dbReference>
<comment type="caution">
    <text evidence="1">The sequence shown here is derived from an EMBL/GenBank/DDBJ whole genome shotgun (WGS) entry which is preliminary data.</text>
</comment>
<sequence>MTAVYPQAIVAEFLQSAGYHLHIRRPRVSIEQNDRAKRVAVLTHFPPATRVSSPAGGYKLWIALPPDAPDSRTRFAAAKRDGISIAPGHFFSITRSVDRCLRLNAGIGWSAAAERLIRRIAGLRFRPSVDADGSAPGSVAGSSLAQRE</sequence>
<evidence type="ECO:0000313" key="2">
    <source>
        <dbReference type="Proteomes" id="UP000335415"/>
    </source>
</evidence>
<proteinExistence type="predicted"/>
<dbReference type="RefSeq" id="WP_150437615.1">
    <property type="nucleotide sequence ID" value="NZ_VYKJ01000020.1"/>
</dbReference>
<evidence type="ECO:0000313" key="1">
    <source>
        <dbReference type="EMBL" id="KAA8995388.1"/>
    </source>
</evidence>
<accession>A0A5J5FRL2</accession>
<organism evidence="1 2">
    <name type="scientific">Affinibrenneria salicis</name>
    <dbReference type="NCBI Taxonomy" id="2590031"/>
    <lineage>
        <taxon>Bacteria</taxon>
        <taxon>Pseudomonadati</taxon>
        <taxon>Pseudomonadota</taxon>
        <taxon>Gammaproteobacteria</taxon>
        <taxon>Enterobacterales</taxon>
        <taxon>Pectobacteriaceae</taxon>
        <taxon>Affinibrenneria</taxon>
    </lineage>
</organism>
<dbReference type="InterPro" id="IPR015424">
    <property type="entry name" value="PyrdxlP-dep_Trfase"/>
</dbReference>
<protein>
    <submittedName>
        <fullName evidence="1">Uncharacterized protein</fullName>
    </submittedName>
</protein>
<dbReference type="Gene3D" id="3.90.1150.10">
    <property type="entry name" value="Aspartate Aminotransferase, domain 1"/>
    <property type="match status" value="1"/>
</dbReference>
<dbReference type="AlphaFoldDB" id="A0A5J5FRL2"/>
<gene>
    <name evidence="1" type="ORF">FJU30_24690</name>
</gene>
<name>A0A5J5FRL2_9GAMM</name>
<keyword evidence="2" id="KW-1185">Reference proteome</keyword>
<reference evidence="1 2" key="1">
    <citation type="submission" date="2019-09" db="EMBL/GenBank/DDBJ databases">
        <authorList>
            <person name="Li Y."/>
        </authorList>
    </citation>
    <scope>NUCLEOTIDE SEQUENCE [LARGE SCALE GENOMIC DNA]</scope>
    <source>
        <strain evidence="1 2">L3-3HA</strain>
    </source>
</reference>
<dbReference type="EMBL" id="VYKJ01000020">
    <property type="protein sequence ID" value="KAA8995388.1"/>
    <property type="molecule type" value="Genomic_DNA"/>
</dbReference>